<evidence type="ECO:0000259" key="8">
    <source>
        <dbReference type="PROSITE" id="PS50928"/>
    </source>
</evidence>
<dbReference type="Pfam" id="PF00528">
    <property type="entry name" value="BPD_transp_1"/>
    <property type="match status" value="1"/>
</dbReference>
<evidence type="ECO:0000313" key="9">
    <source>
        <dbReference type="EMBL" id="OAS18004.1"/>
    </source>
</evidence>
<dbReference type="EMBL" id="LYPB01000069">
    <property type="protein sequence ID" value="OAS18004.1"/>
    <property type="molecule type" value="Genomic_DNA"/>
</dbReference>
<evidence type="ECO:0000256" key="1">
    <source>
        <dbReference type="ARBA" id="ARBA00004651"/>
    </source>
</evidence>
<dbReference type="CDD" id="cd06261">
    <property type="entry name" value="TM_PBP2"/>
    <property type="match status" value="1"/>
</dbReference>
<proteinExistence type="inferred from homology"/>
<comment type="subcellular location">
    <subcellularLocation>
        <location evidence="1 7">Cell membrane</location>
        <topology evidence="1 7">Multi-pass membrane protein</topology>
    </subcellularLocation>
</comment>
<keyword evidence="5 7" id="KW-1133">Transmembrane helix</keyword>
<dbReference type="InterPro" id="IPR035906">
    <property type="entry name" value="MetI-like_sf"/>
</dbReference>
<dbReference type="Gene3D" id="1.10.3720.10">
    <property type="entry name" value="MetI-like"/>
    <property type="match status" value="1"/>
</dbReference>
<dbReference type="InterPro" id="IPR000515">
    <property type="entry name" value="MetI-like"/>
</dbReference>
<dbReference type="AlphaFoldDB" id="A0A198A961"/>
<sequence>MVSSEQTVLLKARKAPARILENSVDRMYLFFVYVFLVICLIIVAYPLIYIVSSSFSSSSAVISGKVWLFPVEPTLRGYKAVFQNPQILTGYGNSLFYLFFGTLLSVTLTITAAYPLSRKNFYGRNVITTLFIFTMLFNGGLIPYYLTVKGMGLLDTRWAMIIPGAISVWQVILARTFFQTSIPSELTEAAHLDGCSDFKFLLRIVIPLSKPIIAVLVLMYAIGYWNSYFEALIFLKSANLYPLQLILRNILILNSIDPTMVKDVKELADRQGLKELLKYSLIVVASAPVLMLYPFVQKHFVKGLLIGSLKG</sequence>
<gene>
    <name evidence="9" type="ORF">A8708_28765</name>
</gene>
<dbReference type="Proteomes" id="UP000078454">
    <property type="component" value="Unassembled WGS sequence"/>
</dbReference>
<feature type="domain" description="ABC transmembrane type-1" evidence="8">
    <location>
        <begin position="91"/>
        <end position="294"/>
    </location>
</feature>
<keyword evidence="4 7" id="KW-0812">Transmembrane</keyword>
<dbReference type="GO" id="GO:0055085">
    <property type="term" value="P:transmembrane transport"/>
    <property type="evidence" value="ECO:0007669"/>
    <property type="project" value="InterPro"/>
</dbReference>
<evidence type="ECO:0000256" key="2">
    <source>
        <dbReference type="ARBA" id="ARBA00022448"/>
    </source>
</evidence>
<organism evidence="9 10">
    <name type="scientific">Paenibacillus oryzisoli</name>
    <dbReference type="NCBI Taxonomy" id="1850517"/>
    <lineage>
        <taxon>Bacteria</taxon>
        <taxon>Bacillati</taxon>
        <taxon>Bacillota</taxon>
        <taxon>Bacilli</taxon>
        <taxon>Bacillales</taxon>
        <taxon>Paenibacillaceae</taxon>
        <taxon>Paenibacillus</taxon>
    </lineage>
</organism>
<keyword evidence="10" id="KW-1185">Reference proteome</keyword>
<dbReference type="STRING" id="1850517.A8708_28765"/>
<evidence type="ECO:0000256" key="7">
    <source>
        <dbReference type="RuleBase" id="RU363032"/>
    </source>
</evidence>
<evidence type="ECO:0000256" key="4">
    <source>
        <dbReference type="ARBA" id="ARBA00022692"/>
    </source>
</evidence>
<evidence type="ECO:0000256" key="5">
    <source>
        <dbReference type="ARBA" id="ARBA00022989"/>
    </source>
</evidence>
<reference evidence="9 10" key="1">
    <citation type="submission" date="2016-05" db="EMBL/GenBank/DDBJ databases">
        <title>Paenibacillus sp. 1ZS3-15 nov., isolated from the rhizosphere soil.</title>
        <authorList>
            <person name="Zhang X.X."/>
            <person name="Zhang J."/>
        </authorList>
    </citation>
    <scope>NUCLEOTIDE SEQUENCE [LARGE SCALE GENOMIC DNA]</scope>
    <source>
        <strain evidence="9 10">1ZS3-15</strain>
    </source>
</reference>
<keyword evidence="6 7" id="KW-0472">Membrane</keyword>
<name>A0A198A961_9BACL</name>
<dbReference type="GO" id="GO:0005886">
    <property type="term" value="C:plasma membrane"/>
    <property type="evidence" value="ECO:0007669"/>
    <property type="project" value="UniProtKB-SubCell"/>
</dbReference>
<dbReference type="PANTHER" id="PTHR43744">
    <property type="entry name" value="ABC TRANSPORTER PERMEASE PROTEIN MG189-RELATED-RELATED"/>
    <property type="match status" value="1"/>
</dbReference>
<feature type="transmembrane region" description="Helical" evidence="7">
    <location>
        <begin position="208"/>
        <end position="226"/>
    </location>
</feature>
<dbReference type="RefSeq" id="WP_068665139.1">
    <property type="nucleotide sequence ID" value="NZ_LYPB01000069.1"/>
</dbReference>
<protein>
    <submittedName>
        <fullName evidence="9">Sugar ABC transporter permease</fullName>
    </submittedName>
</protein>
<dbReference type="OrthoDB" id="9810086at2"/>
<evidence type="ECO:0000256" key="3">
    <source>
        <dbReference type="ARBA" id="ARBA00022475"/>
    </source>
</evidence>
<keyword evidence="2 7" id="KW-0813">Transport</keyword>
<dbReference type="SUPFAM" id="SSF161098">
    <property type="entry name" value="MetI-like"/>
    <property type="match status" value="1"/>
</dbReference>
<feature type="transmembrane region" description="Helical" evidence="7">
    <location>
        <begin position="158"/>
        <end position="178"/>
    </location>
</feature>
<evidence type="ECO:0000256" key="6">
    <source>
        <dbReference type="ARBA" id="ARBA00023136"/>
    </source>
</evidence>
<evidence type="ECO:0000313" key="10">
    <source>
        <dbReference type="Proteomes" id="UP000078454"/>
    </source>
</evidence>
<feature type="transmembrane region" description="Helical" evidence="7">
    <location>
        <begin position="276"/>
        <end position="296"/>
    </location>
</feature>
<accession>A0A198A961</accession>
<feature type="transmembrane region" description="Helical" evidence="7">
    <location>
        <begin position="28"/>
        <end position="51"/>
    </location>
</feature>
<dbReference type="PANTHER" id="PTHR43744:SF9">
    <property type="entry name" value="POLYGALACTURONAN_RHAMNOGALACTURONAN TRANSPORT SYSTEM PERMEASE PROTEIN YTCP"/>
    <property type="match status" value="1"/>
</dbReference>
<comment type="similarity">
    <text evidence="7">Belongs to the binding-protein-dependent transport system permease family.</text>
</comment>
<dbReference type="PROSITE" id="PS50928">
    <property type="entry name" value="ABC_TM1"/>
    <property type="match status" value="1"/>
</dbReference>
<feature type="transmembrane region" description="Helical" evidence="7">
    <location>
        <begin position="95"/>
        <end position="114"/>
    </location>
</feature>
<feature type="transmembrane region" description="Helical" evidence="7">
    <location>
        <begin position="126"/>
        <end position="146"/>
    </location>
</feature>
<keyword evidence="3" id="KW-1003">Cell membrane</keyword>
<comment type="caution">
    <text evidence="9">The sequence shown here is derived from an EMBL/GenBank/DDBJ whole genome shotgun (WGS) entry which is preliminary data.</text>
</comment>